<keyword evidence="5" id="KW-1185">Reference proteome</keyword>
<gene>
    <name evidence="4" type="ORF">C8A00DRAFT_14961</name>
</gene>
<dbReference type="PANTHER" id="PTHR42686:SF1">
    <property type="entry name" value="GH17980P-RELATED"/>
    <property type="match status" value="1"/>
</dbReference>
<name>A0AAN6VP60_9PEZI</name>
<dbReference type="Proteomes" id="UP001302745">
    <property type="component" value="Unassembled WGS sequence"/>
</dbReference>
<dbReference type="InterPro" id="IPR023210">
    <property type="entry name" value="NADP_OxRdtase_dom"/>
</dbReference>
<evidence type="ECO:0000313" key="4">
    <source>
        <dbReference type="EMBL" id="KAK4153841.1"/>
    </source>
</evidence>
<feature type="domain" description="NADP-dependent oxidoreductase" evidence="3">
    <location>
        <begin position="267"/>
        <end position="395"/>
    </location>
</feature>
<feature type="domain" description="NADP-dependent oxidoreductase" evidence="3">
    <location>
        <begin position="34"/>
        <end position="225"/>
    </location>
</feature>
<sequence length="486" mass="51271">MAEPATPAPPSTATHDGGGAISPRRPPLHTVLPPLILGTATFNTQFVADPHSMPYRDIVARALALGVNAFDTSPYYGPSEILLGTALGALMKNPTPSIDASPSPSPVPLSRSSFFLVTKAGRVGPTEFDYSPAWIRYSVLRSLQRLHTPYVDMVYLHDVEFVSPAEVLAAVRELRRLRDDEGGVVRYVGISGFPVGVLCSLAEMILAETGEPLDAVLSYGHFTVQNRRLGGLPPPPPPPAGEEEQPETPPPPPPEHGGLLPPLARFKKAGVDVVLNASILGMGLLTSRGIPVHPPAPGAAGDDGADKTPSLVAQWHPSPPGLRVACMKLAELAAAAGERLESVAIRWALAEWARLGAAAGLGVDVSAPGLGPRRVGATVCGVSTIAELEETVADWRGVLSSLGQVDGSNDDTYGLARQEKVVNLVQRDLWPALGSWLDHVWGSPGPEFVNTRRDCDRGVVPDDGVVAAYEMAKQARQTAQSTVGAR</sequence>
<dbReference type="GO" id="GO:0045290">
    <property type="term" value="F:D-arabinose 1-dehydrogenase [NAD(P)+] activity"/>
    <property type="evidence" value="ECO:0007669"/>
    <property type="project" value="TreeGrafter"/>
</dbReference>
<reference evidence="4" key="2">
    <citation type="submission" date="2023-05" db="EMBL/GenBank/DDBJ databases">
        <authorList>
            <consortium name="Lawrence Berkeley National Laboratory"/>
            <person name="Steindorff A."/>
            <person name="Hensen N."/>
            <person name="Bonometti L."/>
            <person name="Westerberg I."/>
            <person name="Brannstrom I.O."/>
            <person name="Guillou S."/>
            <person name="Cros-Aarteil S."/>
            <person name="Calhoun S."/>
            <person name="Haridas S."/>
            <person name="Kuo A."/>
            <person name="Mondo S."/>
            <person name="Pangilinan J."/>
            <person name="Riley R."/>
            <person name="Labutti K."/>
            <person name="Andreopoulos B."/>
            <person name="Lipzen A."/>
            <person name="Chen C."/>
            <person name="Yanf M."/>
            <person name="Daum C."/>
            <person name="Ng V."/>
            <person name="Clum A."/>
            <person name="Ohm R."/>
            <person name="Martin F."/>
            <person name="Silar P."/>
            <person name="Natvig D."/>
            <person name="Lalanne C."/>
            <person name="Gautier V."/>
            <person name="Ament-Velasquez S.L."/>
            <person name="Kruys A."/>
            <person name="Hutchinson M.I."/>
            <person name="Powell A.J."/>
            <person name="Barry K."/>
            <person name="Miller A.N."/>
            <person name="Grigoriev I.V."/>
            <person name="Debuchy R."/>
            <person name="Gladieux P."/>
            <person name="Thoren M.H."/>
            <person name="Johannesson H."/>
        </authorList>
    </citation>
    <scope>NUCLEOTIDE SEQUENCE</scope>
    <source>
        <strain evidence="4">CBS 538.74</strain>
    </source>
</reference>
<dbReference type="AlphaFoldDB" id="A0AAN6VP60"/>
<feature type="region of interest" description="Disordered" evidence="2">
    <location>
        <begin position="227"/>
        <end position="262"/>
    </location>
</feature>
<dbReference type="InterPro" id="IPR020471">
    <property type="entry name" value="AKR"/>
</dbReference>
<organism evidence="4 5">
    <name type="scientific">Chaetomidium leptoderma</name>
    <dbReference type="NCBI Taxonomy" id="669021"/>
    <lineage>
        <taxon>Eukaryota</taxon>
        <taxon>Fungi</taxon>
        <taxon>Dikarya</taxon>
        <taxon>Ascomycota</taxon>
        <taxon>Pezizomycotina</taxon>
        <taxon>Sordariomycetes</taxon>
        <taxon>Sordariomycetidae</taxon>
        <taxon>Sordariales</taxon>
        <taxon>Chaetomiaceae</taxon>
        <taxon>Chaetomidium</taxon>
    </lineage>
</organism>
<evidence type="ECO:0000256" key="1">
    <source>
        <dbReference type="ARBA" id="ARBA00023002"/>
    </source>
</evidence>
<dbReference type="Gene3D" id="3.20.20.100">
    <property type="entry name" value="NADP-dependent oxidoreductase domain"/>
    <property type="match status" value="1"/>
</dbReference>
<dbReference type="SUPFAM" id="SSF51430">
    <property type="entry name" value="NAD(P)-linked oxidoreductase"/>
    <property type="match status" value="1"/>
</dbReference>
<keyword evidence="1" id="KW-0560">Oxidoreductase</keyword>
<protein>
    <submittedName>
        <fullName evidence="4">Aldo/keto reductase family-domain-containing protein</fullName>
    </submittedName>
</protein>
<dbReference type="GO" id="GO:0070485">
    <property type="term" value="P:dehydro-D-arabinono-1,4-lactone biosynthetic process"/>
    <property type="evidence" value="ECO:0007669"/>
    <property type="project" value="TreeGrafter"/>
</dbReference>
<dbReference type="EMBL" id="MU856928">
    <property type="protein sequence ID" value="KAK4153841.1"/>
    <property type="molecule type" value="Genomic_DNA"/>
</dbReference>
<evidence type="ECO:0000313" key="5">
    <source>
        <dbReference type="Proteomes" id="UP001302745"/>
    </source>
</evidence>
<feature type="compositionally biased region" description="Pro residues" evidence="2">
    <location>
        <begin position="1"/>
        <end position="10"/>
    </location>
</feature>
<dbReference type="GO" id="GO:0005829">
    <property type="term" value="C:cytosol"/>
    <property type="evidence" value="ECO:0007669"/>
    <property type="project" value="TreeGrafter"/>
</dbReference>
<accession>A0AAN6VP60</accession>
<dbReference type="PANTHER" id="PTHR42686">
    <property type="entry name" value="GH17980P-RELATED"/>
    <property type="match status" value="1"/>
</dbReference>
<dbReference type="InterPro" id="IPR036812">
    <property type="entry name" value="NAD(P)_OxRdtase_dom_sf"/>
</dbReference>
<feature type="region of interest" description="Disordered" evidence="2">
    <location>
        <begin position="1"/>
        <end position="25"/>
    </location>
</feature>
<reference evidence="4" key="1">
    <citation type="journal article" date="2023" name="Mol. Phylogenet. Evol.">
        <title>Genome-scale phylogeny and comparative genomics of the fungal order Sordariales.</title>
        <authorList>
            <person name="Hensen N."/>
            <person name="Bonometti L."/>
            <person name="Westerberg I."/>
            <person name="Brannstrom I.O."/>
            <person name="Guillou S."/>
            <person name="Cros-Aarteil S."/>
            <person name="Calhoun S."/>
            <person name="Haridas S."/>
            <person name="Kuo A."/>
            <person name="Mondo S."/>
            <person name="Pangilinan J."/>
            <person name="Riley R."/>
            <person name="LaButti K."/>
            <person name="Andreopoulos B."/>
            <person name="Lipzen A."/>
            <person name="Chen C."/>
            <person name="Yan M."/>
            <person name="Daum C."/>
            <person name="Ng V."/>
            <person name="Clum A."/>
            <person name="Steindorff A."/>
            <person name="Ohm R.A."/>
            <person name="Martin F."/>
            <person name="Silar P."/>
            <person name="Natvig D.O."/>
            <person name="Lalanne C."/>
            <person name="Gautier V."/>
            <person name="Ament-Velasquez S.L."/>
            <person name="Kruys A."/>
            <person name="Hutchinson M.I."/>
            <person name="Powell A.J."/>
            <person name="Barry K."/>
            <person name="Miller A.N."/>
            <person name="Grigoriev I.V."/>
            <person name="Debuchy R."/>
            <person name="Gladieux P."/>
            <person name="Hiltunen Thoren M."/>
            <person name="Johannesson H."/>
        </authorList>
    </citation>
    <scope>NUCLEOTIDE SEQUENCE</scope>
    <source>
        <strain evidence="4">CBS 538.74</strain>
    </source>
</reference>
<dbReference type="Pfam" id="PF00248">
    <property type="entry name" value="Aldo_ket_red"/>
    <property type="match status" value="2"/>
</dbReference>
<proteinExistence type="predicted"/>
<evidence type="ECO:0000256" key="2">
    <source>
        <dbReference type="SAM" id="MobiDB-lite"/>
    </source>
</evidence>
<comment type="caution">
    <text evidence="4">The sequence shown here is derived from an EMBL/GenBank/DDBJ whole genome shotgun (WGS) entry which is preliminary data.</text>
</comment>
<evidence type="ECO:0000259" key="3">
    <source>
        <dbReference type="Pfam" id="PF00248"/>
    </source>
</evidence>